<feature type="transmembrane region" description="Helical" evidence="1">
    <location>
        <begin position="47"/>
        <end position="70"/>
    </location>
</feature>
<feature type="domain" description="Phosphatidic acid phosphatase type 2/haloperoxidase" evidence="2">
    <location>
        <begin position="79"/>
        <end position="187"/>
    </location>
</feature>
<dbReference type="Proteomes" id="UP001501570">
    <property type="component" value="Unassembled WGS sequence"/>
</dbReference>
<feature type="transmembrane region" description="Helical" evidence="1">
    <location>
        <begin position="77"/>
        <end position="101"/>
    </location>
</feature>
<comment type="caution">
    <text evidence="3">The sequence shown here is derived from an EMBL/GenBank/DDBJ whole genome shotgun (WGS) entry which is preliminary data.</text>
</comment>
<evidence type="ECO:0000259" key="2">
    <source>
        <dbReference type="SMART" id="SM00014"/>
    </source>
</evidence>
<dbReference type="EMBL" id="BAABJQ010000035">
    <property type="protein sequence ID" value="GAA5198995.1"/>
    <property type="molecule type" value="Genomic_DNA"/>
</dbReference>
<accession>A0ABP9SQQ8</accession>
<reference evidence="4" key="1">
    <citation type="journal article" date="2019" name="Int. J. Syst. Evol. Microbiol.">
        <title>The Global Catalogue of Microorganisms (GCM) 10K type strain sequencing project: providing services to taxonomists for standard genome sequencing and annotation.</title>
        <authorList>
            <consortium name="The Broad Institute Genomics Platform"/>
            <consortium name="The Broad Institute Genome Sequencing Center for Infectious Disease"/>
            <person name="Wu L."/>
            <person name="Ma J."/>
        </authorList>
    </citation>
    <scope>NUCLEOTIDE SEQUENCE [LARGE SCALE GENOMIC DNA]</scope>
    <source>
        <strain evidence="4">JCM 18304</strain>
    </source>
</reference>
<keyword evidence="4" id="KW-1185">Reference proteome</keyword>
<dbReference type="Pfam" id="PF01569">
    <property type="entry name" value="PAP2"/>
    <property type="match status" value="1"/>
</dbReference>
<feature type="transmembrane region" description="Helical" evidence="1">
    <location>
        <begin position="205"/>
        <end position="228"/>
    </location>
</feature>
<feature type="transmembrane region" description="Helical" evidence="1">
    <location>
        <begin position="248"/>
        <end position="271"/>
    </location>
</feature>
<evidence type="ECO:0000256" key="1">
    <source>
        <dbReference type="SAM" id="Phobius"/>
    </source>
</evidence>
<organism evidence="3 4">
    <name type="scientific">Rugosimonospora acidiphila</name>
    <dbReference type="NCBI Taxonomy" id="556531"/>
    <lineage>
        <taxon>Bacteria</taxon>
        <taxon>Bacillati</taxon>
        <taxon>Actinomycetota</taxon>
        <taxon>Actinomycetes</taxon>
        <taxon>Micromonosporales</taxon>
        <taxon>Micromonosporaceae</taxon>
        <taxon>Rugosimonospora</taxon>
    </lineage>
</organism>
<dbReference type="InterPro" id="IPR000326">
    <property type="entry name" value="PAP2/HPO"/>
</dbReference>
<feature type="transmembrane region" description="Helical" evidence="1">
    <location>
        <begin position="172"/>
        <end position="193"/>
    </location>
</feature>
<dbReference type="SMART" id="SM00014">
    <property type="entry name" value="acidPPc"/>
    <property type="match status" value="1"/>
</dbReference>
<keyword evidence="1" id="KW-1133">Transmembrane helix</keyword>
<keyword evidence="1" id="KW-0812">Transmembrane</keyword>
<feature type="transmembrane region" description="Helical" evidence="1">
    <location>
        <begin position="145"/>
        <end position="166"/>
    </location>
</feature>
<dbReference type="SUPFAM" id="SSF48317">
    <property type="entry name" value="Acid phosphatase/Vanadium-dependent haloperoxidase"/>
    <property type="match status" value="1"/>
</dbReference>
<protein>
    <recommendedName>
        <fullName evidence="2">Phosphatidic acid phosphatase type 2/haloperoxidase domain-containing protein</fullName>
    </recommendedName>
</protein>
<dbReference type="InterPro" id="IPR036938">
    <property type="entry name" value="PAP2/HPO_sf"/>
</dbReference>
<keyword evidence="1" id="KW-0472">Membrane</keyword>
<gene>
    <name evidence="3" type="ORF">GCM10023322_73610</name>
</gene>
<dbReference type="Gene3D" id="1.20.144.10">
    <property type="entry name" value="Phosphatidic acid phosphatase type 2/haloperoxidase"/>
    <property type="match status" value="1"/>
</dbReference>
<feature type="transmembrane region" description="Helical" evidence="1">
    <location>
        <begin position="121"/>
        <end position="138"/>
    </location>
</feature>
<name>A0ABP9SQQ8_9ACTN</name>
<evidence type="ECO:0000313" key="3">
    <source>
        <dbReference type="EMBL" id="GAA5198995.1"/>
    </source>
</evidence>
<evidence type="ECO:0000313" key="4">
    <source>
        <dbReference type="Proteomes" id="UP001501570"/>
    </source>
</evidence>
<proteinExistence type="predicted"/>
<sequence length="294" mass="29920">MLLVLLGAEVVAFVTVCRFFVQSPHGQQLDTVSLTGNRIGQDRIEGFVVAVLDTISVLSVILATAAVGFIALIRRRIVVAVAAILLIAGANATTEILKRVIHRPRFGVDLPRAGLGNSLPSGHTTIAASVAVALVLVLPVALRGIGALVGAFGAAVVGVGTLSAGWHRPSDAVAALLVVGAWASAAGLFIVMAQRHHGGVEYGPVNWRALLTLVAAGLVLLVGAGIALVLTNQVRTTPPEALGRARLFVAYAGGAMGIAGTVGLVQASVLATAHRVVPRAVAPAPKNEDATVEG</sequence>